<dbReference type="InterPro" id="IPR017850">
    <property type="entry name" value="Alkaline_phosphatase_core_sf"/>
</dbReference>
<accession>A0A9D2FZ53</accession>
<evidence type="ECO:0000256" key="2">
    <source>
        <dbReference type="ARBA" id="ARBA00022723"/>
    </source>
</evidence>
<dbReference type="GO" id="GO:0046872">
    <property type="term" value="F:metal ion binding"/>
    <property type="evidence" value="ECO:0007669"/>
    <property type="project" value="UniProtKB-KW"/>
</dbReference>
<dbReference type="Gene3D" id="3.40.720.10">
    <property type="entry name" value="Alkaline Phosphatase, subunit A"/>
    <property type="match status" value="2"/>
</dbReference>
<dbReference type="Gene3D" id="3.30.1360.150">
    <property type="match status" value="1"/>
</dbReference>
<evidence type="ECO:0000256" key="1">
    <source>
        <dbReference type="ARBA" id="ARBA00022553"/>
    </source>
</evidence>
<evidence type="ECO:0000313" key="7">
    <source>
        <dbReference type="Proteomes" id="UP000824055"/>
    </source>
</evidence>
<dbReference type="Pfam" id="PF01663">
    <property type="entry name" value="Phosphodiest"/>
    <property type="match status" value="1"/>
</dbReference>
<gene>
    <name evidence="6" type="ORF">H9966_09540</name>
</gene>
<reference evidence="6" key="1">
    <citation type="journal article" date="2021" name="PeerJ">
        <title>Extensive microbial diversity within the chicken gut microbiome revealed by metagenomics and culture.</title>
        <authorList>
            <person name="Gilroy R."/>
            <person name="Ravi A."/>
            <person name="Getino M."/>
            <person name="Pursley I."/>
            <person name="Horton D.L."/>
            <person name="Alikhan N.F."/>
            <person name="Baker D."/>
            <person name="Gharbi K."/>
            <person name="Hall N."/>
            <person name="Watson M."/>
            <person name="Adriaenssens E.M."/>
            <person name="Foster-Nyarko E."/>
            <person name="Jarju S."/>
            <person name="Secka A."/>
            <person name="Antonio M."/>
            <person name="Oren A."/>
            <person name="Chaudhuri R.R."/>
            <person name="La Ragione R."/>
            <person name="Hildebrand F."/>
            <person name="Pallen M.J."/>
        </authorList>
    </citation>
    <scope>NUCLEOTIDE SEQUENCE</scope>
    <source>
        <strain evidence="6">ChiHecec3B27-8219</strain>
    </source>
</reference>
<dbReference type="CDD" id="cd16016">
    <property type="entry name" value="AP-SPAP"/>
    <property type="match status" value="1"/>
</dbReference>
<dbReference type="PANTHER" id="PTHR10151">
    <property type="entry name" value="ECTONUCLEOTIDE PYROPHOSPHATASE/PHOSPHODIESTERASE"/>
    <property type="match status" value="1"/>
</dbReference>
<dbReference type="SUPFAM" id="SSF53649">
    <property type="entry name" value="Alkaline phosphatase-like"/>
    <property type="match status" value="1"/>
</dbReference>
<comment type="caution">
    <text evidence="6">The sequence shown here is derived from an EMBL/GenBank/DDBJ whole genome shotgun (WGS) entry which is preliminary data.</text>
</comment>
<evidence type="ECO:0000256" key="5">
    <source>
        <dbReference type="PIRSR" id="PIRSR031924-51"/>
    </source>
</evidence>
<dbReference type="AlphaFoldDB" id="A0A9D2FZ53"/>
<evidence type="ECO:0000256" key="4">
    <source>
        <dbReference type="PIRSR" id="PIRSR031924-50"/>
    </source>
</evidence>
<feature type="binding site" evidence="5">
    <location>
        <begin position="146"/>
        <end position="148"/>
    </location>
    <ligand>
        <name>substrate</name>
    </ligand>
</feature>
<dbReference type="EMBL" id="DXBE01000071">
    <property type="protein sequence ID" value="HIZ70094.1"/>
    <property type="molecule type" value="Genomic_DNA"/>
</dbReference>
<dbReference type="InterPro" id="IPR002591">
    <property type="entry name" value="Phosphodiest/P_Trfase"/>
</dbReference>
<evidence type="ECO:0000256" key="3">
    <source>
        <dbReference type="ARBA" id="ARBA00022729"/>
    </source>
</evidence>
<dbReference type="PANTHER" id="PTHR10151:SF120">
    <property type="entry name" value="BIS(5'-ADENOSYL)-TRIPHOSPHATASE"/>
    <property type="match status" value="1"/>
</dbReference>
<sequence length="481" mass="53639">MLSVVVMGVQAQVQRPKLVVGLVVDQMRWDYLYYYYDKYGEGGLKRLLNEGYSFDNTLINYVPTITAVGHTSIYTGTTPAIHGIAGNNFAINDKIVYCCSDDSVKGVGSDTWESRMSPRNMRSTTIGDVLKIANDFKSKVIGIALKDRAATLPAGHAADAAYWWDTSVGKFVSSTYYMQELPKWVEQFNKEHHTKPGFDIKTNVLGITTTFKMAEAALENEQLGKHDVTDMLTVSISSTDAIAHAYSTRGKENEAAFLTLDKDLADFLNTLDSKVGKGNYLLFLTADHGGAHNYNFLKKHKIPAGAWEGSNVKDQVNEMLQAKFGCAPVYEADNYQLFINDSTVAAHGHTMQEVKDAIVERLKQDKQYLFVVDNEKIAESPIPQRIKEMIVNGYDRMRSGEITVVTRPQYFHAENSPQYIGTQHGQWNPYDAHIPFVLMGWNVPHGATSSPTHIVDIAPTICQMLHIQMPNGCLGDAKEMK</sequence>
<name>A0A9D2FZ53_9BACT</name>
<evidence type="ECO:0000313" key="6">
    <source>
        <dbReference type="EMBL" id="HIZ70094.1"/>
    </source>
</evidence>
<protein>
    <submittedName>
        <fullName evidence="6">Alkaline phosphatase family protein</fullName>
    </submittedName>
</protein>
<keyword evidence="3" id="KW-0732">Signal</keyword>
<dbReference type="Proteomes" id="UP000824055">
    <property type="component" value="Unassembled WGS sequence"/>
</dbReference>
<dbReference type="PIRSF" id="PIRSF031924">
    <property type="entry name" value="Pi-irrepressible_AP"/>
    <property type="match status" value="1"/>
</dbReference>
<reference evidence="6" key="2">
    <citation type="submission" date="2021-04" db="EMBL/GenBank/DDBJ databases">
        <authorList>
            <person name="Gilroy R."/>
        </authorList>
    </citation>
    <scope>NUCLEOTIDE SEQUENCE</scope>
    <source>
        <strain evidence="6">ChiHecec3B27-8219</strain>
    </source>
</reference>
<dbReference type="GO" id="GO:0004035">
    <property type="term" value="F:alkaline phosphatase activity"/>
    <property type="evidence" value="ECO:0007669"/>
    <property type="project" value="InterPro"/>
</dbReference>
<proteinExistence type="predicted"/>
<dbReference type="InterPro" id="IPR026263">
    <property type="entry name" value="Alkaline_phosphatase_prok"/>
</dbReference>
<keyword evidence="1 4" id="KW-0597">Phosphoprotein</keyword>
<feature type="active site" description="Phosphothreonine intermediate" evidence="4">
    <location>
        <position position="66"/>
    </location>
</feature>
<organism evidence="6 7">
    <name type="scientific">Candidatus Prevotella avicola</name>
    <dbReference type="NCBI Taxonomy" id="2838738"/>
    <lineage>
        <taxon>Bacteria</taxon>
        <taxon>Pseudomonadati</taxon>
        <taxon>Bacteroidota</taxon>
        <taxon>Bacteroidia</taxon>
        <taxon>Bacteroidales</taxon>
        <taxon>Prevotellaceae</taxon>
        <taxon>Prevotella</taxon>
    </lineage>
</organism>
<feature type="binding site" evidence="5">
    <location>
        <position position="87"/>
    </location>
    <ligand>
        <name>substrate</name>
    </ligand>
</feature>
<keyword evidence="2" id="KW-0479">Metal-binding</keyword>